<organism evidence="1 2">
    <name type="scientific">Polluticaenibacter yanchengensis</name>
    <dbReference type="NCBI Taxonomy" id="3014562"/>
    <lineage>
        <taxon>Bacteria</taxon>
        <taxon>Pseudomonadati</taxon>
        <taxon>Bacteroidota</taxon>
        <taxon>Chitinophagia</taxon>
        <taxon>Chitinophagales</taxon>
        <taxon>Chitinophagaceae</taxon>
        <taxon>Polluticaenibacter</taxon>
    </lineage>
</organism>
<dbReference type="RefSeq" id="WP_407030470.1">
    <property type="nucleotide sequence ID" value="NZ_JAQGEF010000004.1"/>
</dbReference>
<evidence type="ECO:0000313" key="2">
    <source>
        <dbReference type="Proteomes" id="UP001210231"/>
    </source>
</evidence>
<gene>
    <name evidence="1" type="ORF">O3P16_04955</name>
</gene>
<evidence type="ECO:0000313" key="1">
    <source>
        <dbReference type="EMBL" id="MDA3614144.1"/>
    </source>
</evidence>
<sequence length="355" mass="39613">MPGLNEGDTLNVLIVEGAVWPEGDSKITLSYVLGINQPTRDSYINNATVLLENESGQLLATLRNSANGNYNLSNTPKADKYYLRIKTAVGDEYLSEPIIPLATPAIDAITWRQNADGVKIYVSTKDPTNNIKYYKWDYVETYQYNSVYSSNLEYSTATNSVIDRDMVNNNIYTCWRDIRSSSIFIGSSAKIEDNAIYDNQLISIPANHEKLAVRYSLLVNQIGMTKEAYAFYELMKKNTEEIGNIFGNQPSELGSNLKCVNDPDKKVVGYVLGGSIASKRIFIANSELSDWRFSKFCTKDTVALNEVADFFPAQVKIPIEKLYSDNGSVIGYEAADRICVDCRAAGGTNVKPTYW</sequence>
<dbReference type="EMBL" id="JAQGEF010000004">
    <property type="protein sequence ID" value="MDA3614144.1"/>
    <property type="molecule type" value="Genomic_DNA"/>
</dbReference>
<comment type="caution">
    <text evidence="1">The sequence shown here is derived from an EMBL/GenBank/DDBJ whole genome shotgun (WGS) entry which is preliminary data.</text>
</comment>
<proteinExistence type="predicted"/>
<protein>
    <submittedName>
        <fullName evidence="1">DUF4249 domain-containing protein</fullName>
    </submittedName>
</protein>
<keyword evidence="2" id="KW-1185">Reference proteome</keyword>
<accession>A0ABT4UHQ1</accession>
<dbReference type="Proteomes" id="UP001210231">
    <property type="component" value="Unassembled WGS sequence"/>
</dbReference>
<name>A0ABT4UHQ1_9BACT</name>
<dbReference type="InterPro" id="IPR025345">
    <property type="entry name" value="DUF4249"/>
</dbReference>
<reference evidence="1 2" key="1">
    <citation type="submission" date="2022-12" db="EMBL/GenBank/DDBJ databases">
        <title>Chitinophagaceae gen. sp. nov., a new member of the family Chitinophagaceae, isolated from soil in a chemical factory.</title>
        <authorList>
            <person name="Ke Z."/>
        </authorList>
    </citation>
    <scope>NUCLEOTIDE SEQUENCE [LARGE SCALE GENOMIC DNA]</scope>
    <source>
        <strain evidence="1 2">LY-5</strain>
    </source>
</reference>
<dbReference type="Pfam" id="PF14054">
    <property type="entry name" value="DUF4249"/>
    <property type="match status" value="1"/>
</dbReference>